<evidence type="ECO:0000313" key="4">
    <source>
        <dbReference type="Proteomes" id="UP000070501"/>
    </source>
</evidence>
<dbReference type="PANTHER" id="PTHR31145:SF8">
    <property type="entry name" value="INTEGRAL MEMBRANE PROTEIN (AFU_ORTHOLOGUE AFUA_2G17475)"/>
    <property type="match status" value="1"/>
</dbReference>
<dbReference type="InterPro" id="IPR010308">
    <property type="entry name" value="TRP_C"/>
</dbReference>
<keyword evidence="1" id="KW-0472">Membrane</keyword>
<feature type="transmembrane region" description="Helical" evidence="1">
    <location>
        <begin position="154"/>
        <end position="178"/>
    </location>
</feature>
<evidence type="ECO:0000313" key="3">
    <source>
        <dbReference type="EMBL" id="KXJ87540.1"/>
    </source>
</evidence>
<name>A0A136IRH1_9PEZI</name>
<dbReference type="Pfam" id="PF06011">
    <property type="entry name" value="TRP"/>
    <property type="match status" value="1"/>
</dbReference>
<feature type="transmembrane region" description="Helical" evidence="1">
    <location>
        <begin position="363"/>
        <end position="385"/>
    </location>
</feature>
<dbReference type="Proteomes" id="UP000070501">
    <property type="component" value="Unassembled WGS sequence"/>
</dbReference>
<evidence type="ECO:0000256" key="1">
    <source>
        <dbReference type="SAM" id="Phobius"/>
    </source>
</evidence>
<dbReference type="PANTHER" id="PTHR31145">
    <property type="entry name" value="INTEGRAL MEMBRANE PROTEIN (AFU_ORTHOLOGUE AFUA_7G01610)"/>
    <property type="match status" value="1"/>
</dbReference>
<evidence type="ECO:0000259" key="2">
    <source>
        <dbReference type="Pfam" id="PF06011"/>
    </source>
</evidence>
<gene>
    <name evidence="3" type="ORF">Micbo1qcDRAFT_106640</name>
</gene>
<dbReference type="GO" id="GO:0016020">
    <property type="term" value="C:membrane"/>
    <property type="evidence" value="ECO:0007669"/>
    <property type="project" value="TreeGrafter"/>
</dbReference>
<dbReference type="EMBL" id="KQ964262">
    <property type="protein sequence ID" value="KXJ87540.1"/>
    <property type="molecule type" value="Genomic_DNA"/>
</dbReference>
<dbReference type="InterPro" id="IPR040241">
    <property type="entry name" value="TRP_Flc/Pkd2-like"/>
</dbReference>
<reference evidence="4" key="1">
    <citation type="submission" date="2016-02" db="EMBL/GenBank/DDBJ databases">
        <title>Draft genome sequence of Microdochium bolleyi, a fungal endophyte of beachgrass.</title>
        <authorList>
            <consortium name="DOE Joint Genome Institute"/>
            <person name="David A.S."/>
            <person name="May G."/>
            <person name="Haridas S."/>
            <person name="Lim J."/>
            <person name="Wang M."/>
            <person name="Labutti K."/>
            <person name="Lipzen A."/>
            <person name="Barry K."/>
            <person name="Grigoriev I.V."/>
        </authorList>
    </citation>
    <scope>NUCLEOTIDE SEQUENCE [LARGE SCALE GENOMIC DNA]</scope>
    <source>
        <strain evidence="4">J235TASD1</strain>
    </source>
</reference>
<dbReference type="OrthoDB" id="269822at2759"/>
<keyword evidence="4" id="KW-1185">Reference proteome</keyword>
<keyword evidence="1" id="KW-0812">Transmembrane</keyword>
<dbReference type="InParanoid" id="A0A136IRH1"/>
<feature type="non-terminal residue" evidence="3">
    <location>
        <position position="453"/>
    </location>
</feature>
<feature type="transmembrane region" description="Helical" evidence="1">
    <location>
        <begin position="20"/>
        <end position="38"/>
    </location>
</feature>
<feature type="transmembrane region" description="Helical" evidence="1">
    <location>
        <begin position="314"/>
        <end position="332"/>
    </location>
</feature>
<feature type="domain" description="TRP C-terminal" evidence="2">
    <location>
        <begin position="315"/>
        <end position="411"/>
    </location>
</feature>
<keyword evidence="1" id="KW-1133">Transmembrane helix</keyword>
<dbReference type="GO" id="GO:0055085">
    <property type="term" value="P:transmembrane transport"/>
    <property type="evidence" value="ECO:0007669"/>
    <property type="project" value="TreeGrafter"/>
</dbReference>
<organism evidence="3 4">
    <name type="scientific">Microdochium bolleyi</name>
    <dbReference type="NCBI Taxonomy" id="196109"/>
    <lineage>
        <taxon>Eukaryota</taxon>
        <taxon>Fungi</taxon>
        <taxon>Dikarya</taxon>
        <taxon>Ascomycota</taxon>
        <taxon>Pezizomycotina</taxon>
        <taxon>Sordariomycetes</taxon>
        <taxon>Xylariomycetidae</taxon>
        <taxon>Xylariales</taxon>
        <taxon>Microdochiaceae</taxon>
        <taxon>Microdochium</taxon>
    </lineage>
</organism>
<feature type="non-terminal residue" evidence="3">
    <location>
        <position position="1"/>
    </location>
</feature>
<protein>
    <submittedName>
        <fullName evidence="3">TRP-like family</fullName>
    </submittedName>
</protein>
<proteinExistence type="predicted"/>
<sequence length="453" mass="49988">CLRARVTPRPHDQIINVLRYLPMAILAAVVLTGIIRSIPSTRTQPRLWPENHTGEEDDADAPPQAILPDVGDCLQYMQFVFLTACLSLQYPGFYQPAVSELRWYSFFGATLWVNTYTYDGYNDGIYEINGTFGGTYGTELMTQVVGAPLTIGTWVNMVICVVIAAVAVALLLWIFWLLEIRKALLGILDPVRPGWKPLVSNVTKVILSYFMLPVIALTVYQLDYAGSLPTSHLAFAISLLAAVLAAFAWLVWQIPTRSLGALLFNPSKRYHRLQQHPSSPAGIFDDRNGSDPHIRRAATTDDGIMSAEKQRDRIFVYTIFVTMFIRAAIIGGLQLSGVGQVIALFFCELVFAAYIIGMQPYALVSLGTFAAGMRVVTVGAMIAFLPDMVSESPRDLIAYGILALHALFLIVGFGGSAAYHFVDAAVHRATSKKSHEVYGLRDLQRRPNSHNAL</sequence>
<feature type="transmembrane region" description="Helical" evidence="1">
    <location>
        <begin position="198"/>
        <end position="220"/>
    </location>
</feature>
<dbReference type="AlphaFoldDB" id="A0A136IRH1"/>
<feature type="transmembrane region" description="Helical" evidence="1">
    <location>
        <begin position="338"/>
        <end position="356"/>
    </location>
</feature>
<feature type="transmembrane region" description="Helical" evidence="1">
    <location>
        <begin position="397"/>
        <end position="422"/>
    </location>
</feature>
<feature type="transmembrane region" description="Helical" evidence="1">
    <location>
        <begin position="232"/>
        <end position="252"/>
    </location>
</feature>
<accession>A0A136IRH1</accession>